<reference evidence="3" key="2">
    <citation type="submission" date="2025-08" db="UniProtKB">
        <authorList>
            <consortium name="RefSeq"/>
        </authorList>
    </citation>
    <scope>IDENTIFICATION</scope>
    <source>
        <tissue evidence="3">Young leaves</tissue>
    </source>
</reference>
<reference evidence="2" key="1">
    <citation type="journal article" date="2019" name="Toxins">
        <title>Detection of Abrin-Like and Prepropulchellin-Like Toxin Genes and Transcripts Using Whole Genome Sequencing and Full-Length Transcript Sequencing of Abrus precatorius.</title>
        <authorList>
            <person name="Hovde B.T."/>
            <person name="Daligault H.E."/>
            <person name="Hanschen E.R."/>
            <person name="Kunde Y.A."/>
            <person name="Johnson M.B."/>
            <person name="Starkenburg S.R."/>
            <person name="Johnson S.L."/>
        </authorList>
    </citation>
    <scope>NUCLEOTIDE SEQUENCE [LARGE SCALE GENOMIC DNA]</scope>
</reference>
<dbReference type="Gene3D" id="3.30.420.10">
    <property type="entry name" value="Ribonuclease H-like superfamily/Ribonuclease H"/>
    <property type="match status" value="1"/>
</dbReference>
<dbReference type="GeneID" id="113850922"/>
<dbReference type="InterPro" id="IPR036397">
    <property type="entry name" value="RNaseH_sf"/>
</dbReference>
<dbReference type="OrthoDB" id="1709476at2759"/>
<dbReference type="InterPro" id="IPR052160">
    <property type="entry name" value="Gypsy_RT_Integrase-like"/>
</dbReference>
<dbReference type="SUPFAM" id="SSF53098">
    <property type="entry name" value="Ribonuclease H-like"/>
    <property type="match status" value="1"/>
</dbReference>
<organism evidence="2 3">
    <name type="scientific">Abrus precatorius</name>
    <name type="common">Indian licorice</name>
    <name type="synonym">Glycine abrus</name>
    <dbReference type="NCBI Taxonomy" id="3816"/>
    <lineage>
        <taxon>Eukaryota</taxon>
        <taxon>Viridiplantae</taxon>
        <taxon>Streptophyta</taxon>
        <taxon>Embryophyta</taxon>
        <taxon>Tracheophyta</taxon>
        <taxon>Spermatophyta</taxon>
        <taxon>Magnoliopsida</taxon>
        <taxon>eudicotyledons</taxon>
        <taxon>Gunneridae</taxon>
        <taxon>Pentapetalae</taxon>
        <taxon>rosids</taxon>
        <taxon>fabids</taxon>
        <taxon>Fabales</taxon>
        <taxon>Fabaceae</taxon>
        <taxon>Papilionoideae</taxon>
        <taxon>50 kb inversion clade</taxon>
        <taxon>NPAAA clade</taxon>
        <taxon>indigoferoid/millettioid clade</taxon>
        <taxon>Abreae</taxon>
        <taxon>Abrus</taxon>
    </lineage>
</organism>
<dbReference type="AlphaFoldDB" id="A0A8B8K0D4"/>
<evidence type="ECO:0000313" key="2">
    <source>
        <dbReference type="Proteomes" id="UP000694853"/>
    </source>
</evidence>
<dbReference type="InterPro" id="IPR012337">
    <property type="entry name" value="RNaseH-like_sf"/>
</dbReference>
<dbReference type="Proteomes" id="UP000694853">
    <property type="component" value="Unplaced"/>
</dbReference>
<evidence type="ECO:0000313" key="3">
    <source>
        <dbReference type="RefSeq" id="XP_027337237.1"/>
    </source>
</evidence>
<keyword evidence="2" id="KW-1185">Reference proteome</keyword>
<dbReference type="KEGG" id="aprc:113850922"/>
<accession>A0A8B8K0D4</accession>
<dbReference type="RefSeq" id="XP_027337237.1">
    <property type="nucleotide sequence ID" value="XM_027481436.1"/>
</dbReference>
<proteinExistence type="predicted"/>
<dbReference type="GO" id="GO:0015074">
    <property type="term" value="P:DNA integration"/>
    <property type="evidence" value="ECO:0007669"/>
    <property type="project" value="InterPro"/>
</dbReference>
<dbReference type="PANTHER" id="PTHR47266">
    <property type="entry name" value="ENDONUCLEASE-RELATED"/>
    <property type="match status" value="1"/>
</dbReference>
<dbReference type="PROSITE" id="PS50994">
    <property type="entry name" value="INTEGRASE"/>
    <property type="match status" value="1"/>
</dbReference>
<dbReference type="GO" id="GO:0003676">
    <property type="term" value="F:nucleic acid binding"/>
    <property type="evidence" value="ECO:0007669"/>
    <property type="project" value="InterPro"/>
</dbReference>
<evidence type="ECO:0000259" key="1">
    <source>
        <dbReference type="PROSITE" id="PS50994"/>
    </source>
</evidence>
<feature type="domain" description="Integrase catalytic" evidence="1">
    <location>
        <begin position="1"/>
        <end position="79"/>
    </location>
</feature>
<name>A0A8B8K0D4_ABRPR</name>
<gene>
    <name evidence="3" type="primary">LOC113850922</name>
</gene>
<protein>
    <submittedName>
        <fullName evidence="3">Uncharacterized protein LOC113850922</fullName>
    </submittedName>
</protein>
<sequence>MELLLKKYEVVHKVSIAYHPQTNGQAELSNRKIKKILDRVVQPHRKDWSRRLDDALWAHRTAFETPLGMSPYRVVYGKVCHLPVEVEQKAYWAVKTCNIHYDSTGEQSKLQLQELEELCLEAYENSRIYKEKTKQYHDKKISSKEFYIGQKVLLFNSRLKLMSRKLKSRWLGPFTVTKVFSYGAAEIINDSTSKSFMVNGHRLKPFLQNLVTLEEVEEIELHSPCTNLSYNLWPK</sequence>
<dbReference type="InterPro" id="IPR001584">
    <property type="entry name" value="Integrase_cat-core"/>
</dbReference>